<dbReference type="GO" id="GO:0016491">
    <property type="term" value="F:oxidoreductase activity"/>
    <property type="evidence" value="ECO:0007669"/>
    <property type="project" value="InterPro"/>
</dbReference>
<dbReference type="PANTHER" id="PTHR11908:SF132">
    <property type="entry name" value="ALDEHYDE OXIDASE 1-RELATED"/>
    <property type="match status" value="1"/>
</dbReference>
<organism evidence="3 4">
    <name type="scientific">Rhodoplanes roseus</name>
    <dbReference type="NCBI Taxonomy" id="29409"/>
    <lineage>
        <taxon>Bacteria</taxon>
        <taxon>Pseudomonadati</taxon>
        <taxon>Pseudomonadota</taxon>
        <taxon>Alphaproteobacteria</taxon>
        <taxon>Hyphomicrobiales</taxon>
        <taxon>Nitrobacteraceae</taxon>
        <taxon>Rhodoplanes</taxon>
    </lineage>
</organism>
<dbReference type="InterPro" id="IPR016208">
    <property type="entry name" value="Ald_Oxase/xanthine_DH-like"/>
</dbReference>
<keyword evidence="4" id="KW-1185">Reference proteome</keyword>
<dbReference type="Pfam" id="PF20256">
    <property type="entry name" value="MoCoBD_2"/>
    <property type="match status" value="1"/>
</dbReference>
<dbReference type="SUPFAM" id="SSF56003">
    <property type="entry name" value="Molybdenum cofactor-binding domain"/>
    <property type="match status" value="1"/>
</dbReference>
<dbReference type="Gene3D" id="3.30.365.10">
    <property type="entry name" value="Aldehyde oxidase/xanthine dehydrogenase, molybdopterin binding domain"/>
    <property type="match status" value="2"/>
</dbReference>
<gene>
    <name evidence="3" type="ORF">CH341_23965</name>
</gene>
<dbReference type="InterPro" id="IPR046867">
    <property type="entry name" value="AldOxase/xan_DH_MoCoBD2"/>
</dbReference>
<evidence type="ECO:0000259" key="2">
    <source>
        <dbReference type="Pfam" id="PF20256"/>
    </source>
</evidence>
<accession>A0A327KY88</accession>
<evidence type="ECO:0000313" key="4">
    <source>
        <dbReference type="Proteomes" id="UP000249130"/>
    </source>
</evidence>
<dbReference type="EMBL" id="NPEX01000237">
    <property type="protein sequence ID" value="RAI40368.1"/>
    <property type="molecule type" value="Genomic_DNA"/>
</dbReference>
<evidence type="ECO:0000256" key="1">
    <source>
        <dbReference type="ARBA" id="ARBA00022505"/>
    </source>
</evidence>
<protein>
    <recommendedName>
        <fullName evidence="2">Aldehyde oxidase/xanthine dehydrogenase second molybdopterin binding domain-containing protein</fullName>
    </recommendedName>
</protein>
<keyword evidence="1" id="KW-0500">Molybdenum</keyword>
<dbReference type="PANTHER" id="PTHR11908">
    <property type="entry name" value="XANTHINE DEHYDROGENASE"/>
    <property type="match status" value="1"/>
</dbReference>
<dbReference type="InterPro" id="IPR037165">
    <property type="entry name" value="AldOxase/xan_DH_Mopterin-bd_sf"/>
</dbReference>
<proteinExistence type="predicted"/>
<dbReference type="GO" id="GO:0005506">
    <property type="term" value="F:iron ion binding"/>
    <property type="evidence" value="ECO:0007669"/>
    <property type="project" value="InterPro"/>
</dbReference>
<sequence length="218" mass="22471">MRDEIRAAAAARLGCAADEVRIADGQVSGPAGRLPLAAFAGVSAERTYVNKKLTYSYGSHAAHVAVDVGTGHVQVIDYVTVEDVGRVINPATLHGQVLGAVVQGLGSVFLEHLVYDEDAQLLTGSLADYLLPTATDVPRIRGISLGLHRCPNNPLGAKGAGEGGLIATGGVIANAVAAALRSLAVEPNHLPLSPPRVWRLIADARAAAASHEPERGSS</sequence>
<feature type="domain" description="Aldehyde oxidase/xanthine dehydrogenase second molybdopterin binding" evidence="2">
    <location>
        <begin position="2"/>
        <end position="138"/>
    </location>
</feature>
<name>A0A327KY88_9BRAD</name>
<reference evidence="3 4" key="1">
    <citation type="submission" date="2017-07" db="EMBL/GenBank/DDBJ databases">
        <title>Draft Genome Sequences of Select Purple Nonsulfur Bacteria.</title>
        <authorList>
            <person name="Lasarre B."/>
            <person name="Mckinlay J.B."/>
        </authorList>
    </citation>
    <scope>NUCLEOTIDE SEQUENCE [LARGE SCALE GENOMIC DNA]</scope>
    <source>
        <strain evidence="3 4">DSM 5909</strain>
    </source>
</reference>
<dbReference type="Proteomes" id="UP000249130">
    <property type="component" value="Unassembled WGS sequence"/>
</dbReference>
<evidence type="ECO:0000313" key="3">
    <source>
        <dbReference type="EMBL" id="RAI40368.1"/>
    </source>
</evidence>
<dbReference type="AlphaFoldDB" id="A0A327KY88"/>
<comment type="caution">
    <text evidence="3">The sequence shown here is derived from an EMBL/GenBank/DDBJ whole genome shotgun (WGS) entry which is preliminary data.</text>
</comment>